<keyword evidence="3" id="KW-1185">Reference proteome</keyword>
<dbReference type="AlphaFoldDB" id="A0A1L0B7R8"/>
<organism evidence="2 3">
    <name type="scientific">Hanseniaspora guilliermondii</name>
    <dbReference type="NCBI Taxonomy" id="56406"/>
    <lineage>
        <taxon>Eukaryota</taxon>
        <taxon>Fungi</taxon>
        <taxon>Dikarya</taxon>
        <taxon>Ascomycota</taxon>
        <taxon>Saccharomycotina</taxon>
        <taxon>Saccharomycetes</taxon>
        <taxon>Saccharomycodales</taxon>
        <taxon>Saccharomycodaceae</taxon>
        <taxon>Hanseniaspora</taxon>
    </lineage>
</organism>
<accession>A0A1L0B7R8</accession>
<dbReference type="EMBL" id="FQNF01000081">
    <property type="protein sequence ID" value="SGZ41139.1"/>
    <property type="molecule type" value="Genomic_DNA"/>
</dbReference>
<dbReference type="OrthoDB" id="3972297at2759"/>
<evidence type="ECO:0000313" key="3">
    <source>
        <dbReference type="Proteomes" id="UP000183365"/>
    </source>
</evidence>
<name>A0A1L0B7R8_9ASCO</name>
<proteinExistence type="predicted"/>
<dbReference type="VEuPathDB" id="FungiDB:HGUI_03339"/>
<reference evidence="3" key="1">
    <citation type="submission" date="2016-11" db="EMBL/GenBank/DDBJ databases">
        <authorList>
            <person name="Guldener U."/>
        </authorList>
    </citation>
    <scope>NUCLEOTIDE SEQUENCE [LARGE SCALE GENOMIC DNA]</scope>
</reference>
<evidence type="ECO:0000313" key="2">
    <source>
        <dbReference type="EMBL" id="SGZ41139.1"/>
    </source>
</evidence>
<evidence type="ECO:0000256" key="1">
    <source>
        <dbReference type="SAM" id="MobiDB-lite"/>
    </source>
</evidence>
<sequence length="792" mass="93505">MDGVVNKKYLRVPDFLFQSPPENYITAVGRNALGLNKKKLTVDDIRNLKSKRQKKKAETDASKNQSKKKVNEDDGFSLVKKKREPLIVEEENQKEKLIKKSTQFENIDWLNIPEAKKLTSKYDSTEQLETINKFNTLDKIVKKGSASDMMAFTHNNDWKEEITSLLTKKTEGSDILKALNRSLKYALKGYELESLRFHLQSISNNADKLLNDGLALETILSHVYSILRYSNDDEILLLSYTALRKLKLNSRQMISFLKTCASRKSENYKSVGWCLRQLYLIESEDLSDDIVAKKILLSDYLHKYGDDIIELLYESILLDFENKDNVQELVGKLPLIEWERFLNEEIYKSEENEVDELFRYFAQTIIEKRYNKNNLNNFKNITHKFSSKYLKQYIVEEILKKDLSKSIWEYYFNQILARNGNVDKLITLLDYVLLENGESSNEITSLIDLFIEKFCYNGNKENFDKTKDFVAKNYEYDNNMTYHFLKIQRISTDSKEQSLKLFEKLKDSENHFIKSKFCLEYFDWIAALNIQMDIYEIEKLYISYIDYFKKDPCVTVLKCKYYRWLIAINQQERCCNLLSKDLESNSLDANLFDVLILCMNKLNSEILFNKWTLFYKDILIKHPSRKIAVLMMLEKLLYRKMFFDQANSMNVRLINEFLSQNKVDHKLVKEHCDLALIISLGLKMELGALKATQGKNYNVGVKNLIKRYLIDYDNNYLILYQIAFELKDCKWLMNSIKKNPSFKLPYDDFLINFNKIESFIGYDDLKDTLISSNMKSIYCPSVEFIEFKREYQ</sequence>
<gene>
    <name evidence="2" type="ORF">HGUI_03339</name>
</gene>
<feature type="region of interest" description="Disordered" evidence="1">
    <location>
        <begin position="49"/>
        <end position="75"/>
    </location>
</feature>
<protein>
    <submittedName>
        <fullName evidence="2">Uncharacterized protein</fullName>
    </submittedName>
</protein>
<dbReference type="Proteomes" id="UP000183365">
    <property type="component" value="Unassembled WGS sequence"/>
</dbReference>